<evidence type="ECO:0000313" key="3">
    <source>
        <dbReference type="Proteomes" id="UP001159428"/>
    </source>
</evidence>
<feature type="region of interest" description="Disordered" evidence="1">
    <location>
        <begin position="1"/>
        <end position="51"/>
    </location>
</feature>
<dbReference type="Proteomes" id="UP001159428">
    <property type="component" value="Unassembled WGS sequence"/>
</dbReference>
<feature type="compositionally biased region" description="Basic and acidic residues" evidence="1">
    <location>
        <begin position="33"/>
        <end position="45"/>
    </location>
</feature>
<feature type="non-terminal residue" evidence="2">
    <location>
        <position position="691"/>
    </location>
</feature>
<sequence length="691" mass="78613">FDTADLQKPTENKSRAENENNEKEEGSNSSDDNSERHAEIDSHSEGDDDDLLSSVFETKQKQGKITEEMWSGIKVESVKHLPEGVDGLRVFKIPSESLKNEGKNIFKDGRNWKKNCPTEWKGHRRVMYADYKGSSRCCNAQCPFMVEFGVVNTTQFKNMKDGGVICSACNQQSEYVECLAQRYISYGPSFTKIFYCGNHTCPVIKPIRKNKGQVRQLIKDNPKIKPSEIQSACIMSAFREKADWATVEKEVEATLDRQWLANEKKQIKRDTEPFGHDFEAVVTFKQYCDKKDNYYVYKINDRRGNPDRPSFVFKMGTQKAKMAINMNKDGNHFIKEEFCFFDGKRKRCRGFVTLTASVYYGLLQKQVPLAVMEAEKEDTTNIELFWTLFNEVLQKVSGHKEYKFNPLGWYTDMAGANFAALITVFGEEAASRIKSCEFHFKDQRNKKAQRLDNENSGRFKELCNLLLTSETEDGYAKSKAAMDAFIEESEDYAFLKTWVSWWHDRRGFICRAFAPKDAPEMNKAEVIHAGWAHRDSPNLSLLNVCHADVRDTLVLEKQLESYKEGIPAPGNGPSFAERKRRQHARQLQKAKRIGKEMFEDSENGHVIDPSSSYQPPRNKKRKGKQSGGNQSKGKVTVNSGPVAYGDTPNMAPPNMPLSNVCPQNVPSCFMSPQNALPSFSSTPNTFPSSLP</sequence>
<accession>A0AAU9Y4H2</accession>
<proteinExistence type="predicted"/>
<reference evidence="2 3" key="1">
    <citation type="submission" date="2022-05" db="EMBL/GenBank/DDBJ databases">
        <authorList>
            <consortium name="Genoscope - CEA"/>
            <person name="William W."/>
        </authorList>
    </citation>
    <scope>NUCLEOTIDE SEQUENCE [LARGE SCALE GENOMIC DNA]</scope>
</reference>
<dbReference type="EMBL" id="CALNXJ010000125">
    <property type="protein sequence ID" value="CAH3165888.1"/>
    <property type="molecule type" value="Genomic_DNA"/>
</dbReference>
<organism evidence="2 3">
    <name type="scientific">Pocillopora meandrina</name>
    <dbReference type="NCBI Taxonomy" id="46732"/>
    <lineage>
        <taxon>Eukaryota</taxon>
        <taxon>Metazoa</taxon>
        <taxon>Cnidaria</taxon>
        <taxon>Anthozoa</taxon>
        <taxon>Hexacorallia</taxon>
        <taxon>Scleractinia</taxon>
        <taxon>Astrocoeniina</taxon>
        <taxon>Pocilloporidae</taxon>
        <taxon>Pocillopora</taxon>
    </lineage>
</organism>
<keyword evidence="3" id="KW-1185">Reference proteome</keyword>
<feature type="compositionally biased region" description="Low complexity" evidence="1">
    <location>
        <begin position="676"/>
        <end position="691"/>
    </location>
</feature>
<gene>
    <name evidence="2" type="ORF">PMEA_00004409</name>
</gene>
<evidence type="ECO:0000313" key="2">
    <source>
        <dbReference type="EMBL" id="CAH3165888.1"/>
    </source>
</evidence>
<feature type="region of interest" description="Disordered" evidence="1">
    <location>
        <begin position="668"/>
        <end position="691"/>
    </location>
</feature>
<feature type="compositionally biased region" description="Basic and acidic residues" evidence="1">
    <location>
        <begin position="8"/>
        <end position="26"/>
    </location>
</feature>
<evidence type="ECO:0000256" key="1">
    <source>
        <dbReference type="SAM" id="MobiDB-lite"/>
    </source>
</evidence>
<name>A0AAU9Y4H2_9CNID</name>
<feature type="non-terminal residue" evidence="2">
    <location>
        <position position="1"/>
    </location>
</feature>
<comment type="caution">
    <text evidence="2">The sequence shown here is derived from an EMBL/GenBank/DDBJ whole genome shotgun (WGS) entry which is preliminary data.</text>
</comment>
<feature type="compositionally biased region" description="Basic residues" evidence="1">
    <location>
        <begin position="578"/>
        <end position="592"/>
    </location>
</feature>
<feature type="region of interest" description="Disordered" evidence="1">
    <location>
        <begin position="564"/>
        <end position="656"/>
    </location>
</feature>
<dbReference type="AlphaFoldDB" id="A0AAU9Y4H2"/>
<protein>
    <submittedName>
        <fullName evidence="2">Uncharacterized protein</fullName>
    </submittedName>
</protein>
<feature type="compositionally biased region" description="Basic and acidic residues" evidence="1">
    <location>
        <begin position="593"/>
        <end position="605"/>
    </location>
</feature>